<dbReference type="Proteomes" id="UP000291078">
    <property type="component" value="Unassembled WGS sequence"/>
</dbReference>
<evidence type="ECO:0000256" key="1">
    <source>
        <dbReference type="SAM" id="Phobius"/>
    </source>
</evidence>
<evidence type="ECO:0000313" key="3">
    <source>
        <dbReference type="Proteomes" id="UP000291078"/>
    </source>
</evidence>
<sequence length="44" mass="4914">MPGMLRRCLQNASPIDKAAMLVSLLAIMMGVPLLLMYAYLFSIR</sequence>
<accession>A0A4Q7S568</accession>
<keyword evidence="1" id="KW-1133">Transmembrane helix</keyword>
<keyword evidence="1" id="KW-0812">Transmembrane</keyword>
<evidence type="ECO:0000313" key="2">
    <source>
        <dbReference type="EMBL" id="RZT41453.1"/>
    </source>
</evidence>
<keyword evidence="1" id="KW-0472">Membrane</keyword>
<dbReference type="EMBL" id="SGXM01000001">
    <property type="protein sequence ID" value="RZT41453.1"/>
    <property type="molecule type" value="Genomic_DNA"/>
</dbReference>
<proteinExistence type="predicted"/>
<protein>
    <submittedName>
        <fullName evidence="2">Uncharacterized protein</fullName>
    </submittedName>
</protein>
<dbReference type="AlphaFoldDB" id="A0A4Q7S568"/>
<name>A0A4Q7S568_9BURK</name>
<organism evidence="2 3">
    <name type="scientific">Cupriavidus agavae</name>
    <dbReference type="NCBI Taxonomy" id="1001822"/>
    <lineage>
        <taxon>Bacteria</taxon>
        <taxon>Pseudomonadati</taxon>
        <taxon>Pseudomonadota</taxon>
        <taxon>Betaproteobacteria</taxon>
        <taxon>Burkholderiales</taxon>
        <taxon>Burkholderiaceae</taxon>
        <taxon>Cupriavidus</taxon>
    </lineage>
</organism>
<keyword evidence="3" id="KW-1185">Reference proteome</keyword>
<reference evidence="2 3" key="1">
    <citation type="journal article" date="2015" name="Stand. Genomic Sci.">
        <title>Genomic Encyclopedia of Bacterial and Archaeal Type Strains, Phase III: the genomes of soil and plant-associated and newly described type strains.</title>
        <authorList>
            <person name="Whitman W.B."/>
            <person name="Woyke T."/>
            <person name="Klenk H.P."/>
            <person name="Zhou Y."/>
            <person name="Lilburn T.G."/>
            <person name="Beck B.J."/>
            <person name="De Vos P."/>
            <person name="Vandamme P."/>
            <person name="Eisen J.A."/>
            <person name="Garrity G."/>
            <person name="Hugenholtz P."/>
            <person name="Kyrpides N.C."/>
        </authorList>
    </citation>
    <scope>NUCLEOTIDE SEQUENCE [LARGE SCALE GENOMIC DNA]</scope>
    <source>
        <strain evidence="2 3">ASC-9842</strain>
    </source>
</reference>
<gene>
    <name evidence="2" type="ORF">EV147_0444</name>
</gene>
<comment type="caution">
    <text evidence="2">The sequence shown here is derived from an EMBL/GenBank/DDBJ whole genome shotgun (WGS) entry which is preliminary data.</text>
</comment>
<feature type="transmembrane region" description="Helical" evidence="1">
    <location>
        <begin position="20"/>
        <end position="41"/>
    </location>
</feature>